<feature type="signal peptide" evidence="1">
    <location>
        <begin position="1"/>
        <end position="22"/>
    </location>
</feature>
<dbReference type="eggNOG" id="KOG0865">
    <property type="taxonomic scope" value="Eukaryota"/>
</dbReference>
<protein>
    <recommendedName>
        <fullName evidence="1">Peptidyl-prolyl cis-trans isomerase</fullName>
        <shortName evidence="1">PPIase</shortName>
        <ecNumber evidence="1">5.2.1.8</ecNumber>
    </recommendedName>
</protein>
<dbReference type="OMA" id="ENHEITH"/>
<dbReference type="STRING" id="280699.M1VBW6"/>
<keyword evidence="4" id="KW-1185">Reference proteome</keyword>
<dbReference type="KEGG" id="cme:CYME_CMH263C"/>
<dbReference type="PANTHER" id="PTHR11071:SF561">
    <property type="entry name" value="PEPTIDYL-PROLYL CIS-TRANS ISOMERASE D-RELATED"/>
    <property type="match status" value="1"/>
</dbReference>
<gene>
    <name evidence="3" type="ORF">CYME_CMH263C</name>
</gene>
<dbReference type="EMBL" id="AP006490">
    <property type="protein sequence ID" value="BAM79907.1"/>
    <property type="molecule type" value="Genomic_DNA"/>
</dbReference>
<dbReference type="Proteomes" id="UP000007014">
    <property type="component" value="Chromosome 8"/>
</dbReference>
<dbReference type="Gramene" id="CMH263CT">
    <property type="protein sequence ID" value="CMH263CT"/>
    <property type="gene ID" value="CMH263C"/>
</dbReference>
<dbReference type="PANTHER" id="PTHR11071">
    <property type="entry name" value="PEPTIDYL-PROLYL CIS-TRANS ISOMERASE"/>
    <property type="match status" value="1"/>
</dbReference>
<evidence type="ECO:0000313" key="3">
    <source>
        <dbReference type="EMBL" id="BAM79907.1"/>
    </source>
</evidence>
<dbReference type="EC" id="5.2.1.8" evidence="1"/>
<dbReference type="PRINTS" id="PR00153">
    <property type="entry name" value="CSAPPISMRASE"/>
</dbReference>
<dbReference type="GO" id="GO:0006457">
    <property type="term" value="P:protein folding"/>
    <property type="evidence" value="ECO:0007669"/>
    <property type="project" value="TreeGrafter"/>
</dbReference>
<feature type="domain" description="PPIase cyclophilin-type" evidence="2">
    <location>
        <begin position="57"/>
        <end position="223"/>
    </location>
</feature>
<evidence type="ECO:0000313" key="4">
    <source>
        <dbReference type="Proteomes" id="UP000007014"/>
    </source>
</evidence>
<dbReference type="RefSeq" id="XP_005536193.1">
    <property type="nucleotide sequence ID" value="XM_005536136.1"/>
</dbReference>
<dbReference type="InterPro" id="IPR002130">
    <property type="entry name" value="Cyclophilin-type_PPIase_dom"/>
</dbReference>
<keyword evidence="1" id="KW-0697">Rotamase</keyword>
<dbReference type="GO" id="GO:0016018">
    <property type="term" value="F:cyclosporin A binding"/>
    <property type="evidence" value="ECO:0007669"/>
    <property type="project" value="TreeGrafter"/>
</dbReference>
<proteinExistence type="inferred from homology"/>
<dbReference type="Gene3D" id="2.40.100.10">
    <property type="entry name" value="Cyclophilin-like"/>
    <property type="match status" value="1"/>
</dbReference>
<sequence>MKAGTSLFKLFLLGTLVALVCCTRFLPSGRCVLAAGAGAERPRNPSSKWERITHYAYLDMAIDSERIGRVTIGLFGDTTPRTVQNFLRLARNQGVGDGKGKGTGFRQSHSHRIIPKFMIQMGDITAGDGTGGICADGRPRLPDENFLVRHRGRGYVSMANAGPHTGSSQFFITFQETPWLDGHHVVFGKIVGAESERVLAQLEAVGSASGTPKRLVTIVDSGELSPDGVQSDDVHGEL</sequence>
<dbReference type="AlphaFoldDB" id="M1VBW6"/>
<name>M1VBW6_CYAM1</name>
<keyword evidence="1 3" id="KW-0413">Isomerase</keyword>
<feature type="chain" id="PRO_5006527878" description="Peptidyl-prolyl cis-trans isomerase" evidence="1">
    <location>
        <begin position="23"/>
        <end position="238"/>
    </location>
</feature>
<dbReference type="HOGENOM" id="CLU_012062_4_3_1"/>
<dbReference type="GeneID" id="16993583"/>
<dbReference type="OrthoDB" id="3423at2759"/>
<keyword evidence="1" id="KW-0732">Signal</keyword>
<reference evidence="3 4" key="1">
    <citation type="journal article" date="2004" name="Nature">
        <title>Genome sequence of the ultrasmall unicellular red alga Cyanidioschyzon merolae 10D.</title>
        <authorList>
            <person name="Matsuzaki M."/>
            <person name="Misumi O."/>
            <person name="Shin-i T."/>
            <person name="Maruyama S."/>
            <person name="Takahara M."/>
            <person name="Miyagishima S."/>
            <person name="Mori T."/>
            <person name="Nishida K."/>
            <person name="Yagisawa F."/>
            <person name="Nishida K."/>
            <person name="Yoshida Y."/>
            <person name="Nishimura Y."/>
            <person name="Nakao S."/>
            <person name="Kobayashi T."/>
            <person name="Momoyama Y."/>
            <person name="Higashiyama T."/>
            <person name="Minoda A."/>
            <person name="Sano M."/>
            <person name="Nomoto H."/>
            <person name="Oishi K."/>
            <person name="Hayashi H."/>
            <person name="Ohta F."/>
            <person name="Nishizaka S."/>
            <person name="Haga S."/>
            <person name="Miura S."/>
            <person name="Morishita T."/>
            <person name="Kabeya Y."/>
            <person name="Terasawa K."/>
            <person name="Suzuki Y."/>
            <person name="Ishii Y."/>
            <person name="Asakawa S."/>
            <person name="Takano H."/>
            <person name="Ohta N."/>
            <person name="Kuroiwa H."/>
            <person name="Tanaka K."/>
            <person name="Shimizu N."/>
            <person name="Sugano S."/>
            <person name="Sato N."/>
            <person name="Nozaki H."/>
            <person name="Ogasawara N."/>
            <person name="Kohara Y."/>
            <person name="Kuroiwa T."/>
        </authorList>
    </citation>
    <scope>NUCLEOTIDE SEQUENCE [LARGE SCALE GENOMIC DNA]</scope>
    <source>
        <strain evidence="3 4">10D</strain>
    </source>
</reference>
<evidence type="ECO:0000259" key="2">
    <source>
        <dbReference type="PROSITE" id="PS50072"/>
    </source>
</evidence>
<accession>M1VBW6</accession>
<organism evidence="3 4">
    <name type="scientific">Cyanidioschyzon merolae (strain NIES-3377 / 10D)</name>
    <name type="common">Unicellular red alga</name>
    <dbReference type="NCBI Taxonomy" id="280699"/>
    <lineage>
        <taxon>Eukaryota</taxon>
        <taxon>Rhodophyta</taxon>
        <taxon>Bangiophyceae</taxon>
        <taxon>Cyanidiales</taxon>
        <taxon>Cyanidiaceae</taxon>
        <taxon>Cyanidioschyzon</taxon>
    </lineage>
</organism>
<dbReference type="PROSITE" id="PS50072">
    <property type="entry name" value="CSA_PPIASE_2"/>
    <property type="match status" value="1"/>
</dbReference>
<comment type="function">
    <text evidence="1">PPIases accelerate the folding of proteins. It catalyzes the cis-trans isomerization of proline imidic peptide bonds in oligopeptides.</text>
</comment>
<dbReference type="Pfam" id="PF00160">
    <property type="entry name" value="Pro_isomerase"/>
    <property type="match status" value="1"/>
</dbReference>
<comment type="catalytic activity">
    <reaction evidence="1">
        <text>[protein]-peptidylproline (omega=180) = [protein]-peptidylproline (omega=0)</text>
        <dbReference type="Rhea" id="RHEA:16237"/>
        <dbReference type="Rhea" id="RHEA-COMP:10747"/>
        <dbReference type="Rhea" id="RHEA-COMP:10748"/>
        <dbReference type="ChEBI" id="CHEBI:83833"/>
        <dbReference type="ChEBI" id="CHEBI:83834"/>
        <dbReference type="EC" id="5.2.1.8"/>
    </reaction>
</comment>
<dbReference type="GO" id="GO:0003755">
    <property type="term" value="F:peptidyl-prolyl cis-trans isomerase activity"/>
    <property type="evidence" value="ECO:0007669"/>
    <property type="project" value="UniProtKB-UniRule"/>
</dbReference>
<dbReference type="GO" id="GO:0005737">
    <property type="term" value="C:cytoplasm"/>
    <property type="evidence" value="ECO:0007669"/>
    <property type="project" value="TreeGrafter"/>
</dbReference>
<reference evidence="3 4" key="2">
    <citation type="journal article" date="2007" name="BMC Biol.">
        <title>A 100%-complete sequence reveals unusually simple genomic features in the hot-spring red alga Cyanidioschyzon merolae.</title>
        <authorList>
            <person name="Nozaki H."/>
            <person name="Takano H."/>
            <person name="Misumi O."/>
            <person name="Terasawa K."/>
            <person name="Matsuzaki M."/>
            <person name="Maruyama S."/>
            <person name="Nishida K."/>
            <person name="Yagisawa F."/>
            <person name="Yoshida Y."/>
            <person name="Fujiwara T."/>
            <person name="Takio S."/>
            <person name="Tamura K."/>
            <person name="Chung S.J."/>
            <person name="Nakamura S."/>
            <person name="Kuroiwa H."/>
            <person name="Tanaka K."/>
            <person name="Sato N."/>
            <person name="Kuroiwa T."/>
        </authorList>
    </citation>
    <scope>NUCLEOTIDE SEQUENCE [LARGE SCALE GENOMIC DNA]</scope>
    <source>
        <strain evidence="3 4">10D</strain>
    </source>
</reference>
<dbReference type="SUPFAM" id="SSF50891">
    <property type="entry name" value="Cyclophilin-like"/>
    <property type="match status" value="1"/>
</dbReference>
<comment type="similarity">
    <text evidence="1">Belongs to the cyclophilin-type PPIase family.</text>
</comment>
<dbReference type="InterPro" id="IPR029000">
    <property type="entry name" value="Cyclophilin-like_dom_sf"/>
</dbReference>
<evidence type="ECO:0000256" key="1">
    <source>
        <dbReference type="RuleBase" id="RU363019"/>
    </source>
</evidence>